<dbReference type="GO" id="GO:0000049">
    <property type="term" value="F:tRNA binding"/>
    <property type="evidence" value="ECO:0007669"/>
    <property type="project" value="UniProtKB-UniRule"/>
</dbReference>
<dbReference type="InterPro" id="IPR027437">
    <property type="entry name" value="Rbsml_uS13_C"/>
</dbReference>
<dbReference type="NCBIfam" id="TIGR03631">
    <property type="entry name" value="uS13_bact"/>
    <property type="match status" value="1"/>
</dbReference>
<dbReference type="GO" id="GO:0015935">
    <property type="term" value="C:small ribosomal subunit"/>
    <property type="evidence" value="ECO:0007669"/>
    <property type="project" value="TreeGrafter"/>
</dbReference>
<evidence type="ECO:0000256" key="6">
    <source>
        <dbReference type="ARBA" id="ARBA00035166"/>
    </source>
</evidence>
<sequence>MARIAGVNLPASKRIEAALPYIYGIGWALSRKILKITGVDPNKRAGELDEQEVAKLREIIEKEYKVEGTLRQQILMDIKRLKEVGAYRGTRHVRGLPVRGQRTRTNSRTRRGNVRRTAGSGKRKVDLK</sequence>
<dbReference type="InterPro" id="IPR018269">
    <property type="entry name" value="Ribosomal_uS13_CS"/>
</dbReference>
<dbReference type="AlphaFoldDB" id="A0A1F5P881"/>
<dbReference type="Gene3D" id="4.10.910.10">
    <property type="entry name" value="30s ribosomal protein s13, domain 2"/>
    <property type="match status" value="1"/>
</dbReference>
<keyword evidence="7" id="KW-0820">tRNA-binding</keyword>
<protein>
    <recommendedName>
        <fullName evidence="6 7">Small ribosomal subunit protein uS13</fullName>
    </recommendedName>
</protein>
<evidence type="ECO:0000256" key="7">
    <source>
        <dbReference type="HAMAP-Rule" id="MF_01315"/>
    </source>
</evidence>
<gene>
    <name evidence="7" type="primary">rpsM</name>
    <name evidence="10" type="ORF">A3J48_03845</name>
</gene>
<evidence type="ECO:0000256" key="1">
    <source>
        <dbReference type="ARBA" id="ARBA00008080"/>
    </source>
</evidence>
<reference evidence="10 11" key="1">
    <citation type="journal article" date="2016" name="Nat. Commun.">
        <title>Thousands of microbial genomes shed light on interconnected biogeochemical processes in an aquifer system.</title>
        <authorList>
            <person name="Anantharaman K."/>
            <person name="Brown C.T."/>
            <person name="Hug L.A."/>
            <person name="Sharon I."/>
            <person name="Castelle C.J."/>
            <person name="Probst A.J."/>
            <person name="Thomas B.C."/>
            <person name="Singh A."/>
            <person name="Wilkins M.J."/>
            <person name="Karaoz U."/>
            <person name="Brodie E.L."/>
            <person name="Williams K.H."/>
            <person name="Hubbard S.S."/>
            <person name="Banfield J.F."/>
        </authorList>
    </citation>
    <scope>NUCLEOTIDE SEQUENCE [LARGE SCALE GENOMIC DNA]</scope>
</reference>
<accession>A0A1F5P881</accession>
<organism evidence="10 11">
    <name type="scientific">Candidatus Doudnabacteria bacterium RIFCSPHIGHO2_02_FULL_46_11</name>
    <dbReference type="NCBI Taxonomy" id="1817832"/>
    <lineage>
        <taxon>Bacteria</taxon>
        <taxon>Candidatus Doudnaibacteriota</taxon>
    </lineage>
</organism>
<dbReference type="Pfam" id="PF00416">
    <property type="entry name" value="Ribosomal_S13"/>
    <property type="match status" value="1"/>
</dbReference>
<evidence type="ECO:0000313" key="11">
    <source>
        <dbReference type="Proteomes" id="UP000176786"/>
    </source>
</evidence>
<dbReference type="GO" id="GO:0019843">
    <property type="term" value="F:rRNA binding"/>
    <property type="evidence" value="ECO:0007669"/>
    <property type="project" value="UniProtKB-UniRule"/>
</dbReference>
<dbReference type="SUPFAM" id="SSF46946">
    <property type="entry name" value="S13-like H2TH domain"/>
    <property type="match status" value="1"/>
</dbReference>
<dbReference type="Proteomes" id="UP000176786">
    <property type="component" value="Unassembled WGS sequence"/>
</dbReference>
<dbReference type="PANTHER" id="PTHR10871:SF1">
    <property type="entry name" value="SMALL RIBOSOMAL SUBUNIT PROTEIN US13M"/>
    <property type="match status" value="1"/>
</dbReference>
<evidence type="ECO:0000256" key="2">
    <source>
        <dbReference type="ARBA" id="ARBA00022730"/>
    </source>
</evidence>
<dbReference type="GO" id="GO:0003735">
    <property type="term" value="F:structural constituent of ribosome"/>
    <property type="evidence" value="ECO:0007669"/>
    <property type="project" value="InterPro"/>
</dbReference>
<dbReference type="GO" id="GO:0006412">
    <property type="term" value="P:translation"/>
    <property type="evidence" value="ECO:0007669"/>
    <property type="project" value="UniProtKB-UniRule"/>
</dbReference>
<evidence type="ECO:0000256" key="3">
    <source>
        <dbReference type="ARBA" id="ARBA00022884"/>
    </source>
</evidence>
<dbReference type="InterPro" id="IPR019980">
    <property type="entry name" value="Ribosomal_uS13_bac-type"/>
</dbReference>
<feature type="compositionally biased region" description="Basic residues" evidence="9">
    <location>
        <begin position="101"/>
        <end position="114"/>
    </location>
</feature>
<dbReference type="GO" id="GO:0005829">
    <property type="term" value="C:cytosol"/>
    <property type="evidence" value="ECO:0007669"/>
    <property type="project" value="TreeGrafter"/>
</dbReference>
<dbReference type="InterPro" id="IPR010979">
    <property type="entry name" value="Ribosomal_uS13-like_H2TH"/>
</dbReference>
<comment type="caution">
    <text evidence="10">The sequence shown here is derived from an EMBL/GenBank/DDBJ whole genome shotgun (WGS) entry which is preliminary data.</text>
</comment>
<dbReference type="PIRSF" id="PIRSF002134">
    <property type="entry name" value="Ribosomal_S13"/>
    <property type="match status" value="1"/>
</dbReference>
<proteinExistence type="inferred from homology"/>
<dbReference type="FunFam" id="1.10.8.50:FF:000001">
    <property type="entry name" value="30S ribosomal protein S13"/>
    <property type="match status" value="1"/>
</dbReference>
<evidence type="ECO:0000256" key="8">
    <source>
        <dbReference type="RuleBase" id="RU003830"/>
    </source>
</evidence>
<dbReference type="PANTHER" id="PTHR10871">
    <property type="entry name" value="30S RIBOSOMAL PROTEIN S13/40S RIBOSOMAL PROTEIN S18"/>
    <property type="match status" value="1"/>
</dbReference>
<comment type="similarity">
    <text evidence="1 7 8">Belongs to the universal ribosomal protein uS13 family.</text>
</comment>
<evidence type="ECO:0000256" key="5">
    <source>
        <dbReference type="ARBA" id="ARBA00023274"/>
    </source>
</evidence>
<dbReference type="STRING" id="1817832.A3J48_03845"/>
<evidence type="ECO:0000313" key="10">
    <source>
        <dbReference type="EMBL" id="OGE86065.1"/>
    </source>
</evidence>
<dbReference type="PROSITE" id="PS00646">
    <property type="entry name" value="RIBOSOMAL_S13_1"/>
    <property type="match status" value="1"/>
</dbReference>
<keyword evidence="5 7" id="KW-0687">Ribonucleoprotein</keyword>
<keyword evidence="3 7" id="KW-0694">RNA-binding</keyword>
<keyword evidence="2 7" id="KW-0699">rRNA-binding</keyword>
<comment type="function">
    <text evidence="7">Located at the top of the head of the 30S subunit, it contacts several helices of the 16S rRNA. In the 70S ribosome it contacts the 23S rRNA (bridge B1a) and protein L5 of the 50S subunit (bridge B1b), connecting the 2 subunits; these bridges are implicated in subunit movement. Contacts the tRNAs in the A and P-sites.</text>
</comment>
<feature type="region of interest" description="Disordered" evidence="9">
    <location>
        <begin position="96"/>
        <end position="128"/>
    </location>
</feature>
<dbReference type="HAMAP" id="MF_01315">
    <property type="entry name" value="Ribosomal_uS13"/>
    <property type="match status" value="1"/>
</dbReference>
<dbReference type="EMBL" id="MFES01000013">
    <property type="protein sequence ID" value="OGE86065.1"/>
    <property type="molecule type" value="Genomic_DNA"/>
</dbReference>
<dbReference type="Gene3D" id="1.10.8.50">
    <property type="match status" value="1"/>
</dbReference>
<evidence type="ECO:0000256" key="9">
    <source>
        <dbReference type="SAM" id="MobiDB-lite"/>
    </source>
</evidence>
<dbReference type="InterPro" id="IPR001892">
    <property type="entry name" value="Ribosomal_uS13"/>
</dbReference>
<comment type="subunit">
    <text evidence="7">Part of the 30S ribosomal subunit. Forms a loose heterodimer with protein S19. Forms two bridges to the 50S subunit in the 70S ribosome.</text>
</comment>
<keyword evidence="4 7" id="KW-0689">Ribosomal protein</keyword>
<name>A0A1F5P881_9BACT</name>
<evidence type="ECO:0000256" key="4">
    <source>
        <dbReference type="ARBA" id="ARBA00022980"/>
    </source>
</evidence>
<dbReference type="PROSITE" id="PS50159">
    <property type="entry name" value="RIBOSOMAL_S13_2"/>
    <property type="match status" value="1"/>
</dbReference>